<name>A0ABP4T8M7_9ACTN</name>
<feature type="binding site" evidence="12">
    <location>
        <position position="429"/>
    </location>
    <ligand>
        <name>substrate</name>
    </ligand>
</feature>
<dbReference type="HAMAP" id="MF_01024">
    <property type="entry name" value="HisD"/>
    <property type="match status" value="1"/>
</dbReference>
<dbReference type="InterPro" id="IPR022695">
    <property type="entry name" value="Histidinol_DH_monofunct"/>
</dbReference>
<comment type="function">
    <text evidence="1 12">Catalyzes the sequential NAD-dependent oxidations of L-histidinol to L-histidinaldehyde and then to L-histidine.</text>
</comment>
<evidence type="ECO:0000256" key="10">
    <source>
        <dbReference type="ARBA" id="ARBA00023102"/>
    </source>
</evidence>
<comment type="caution">
    <text evidence="15">The sequence shown here is derived from an EMBL/GenBank/DDBJ whole genome shotgun (WGS) entry which is preliminary data.</text>
</comment>
<dbReference type="Gene3D" id="1.20.5.1300">
    <property type="match status" value="1"/>
</dbReference>
<evidence type="ECO:0000256" key="12">
    <source>
        <dbReference type="HAMAP-Rule" id="MF_01024"/>
    </source>
</evidence>
<feature type="binding site" evidence="12">
    <location>
        <position position="424"/>
    </location>
    <ligand>
        <name>substrate</name>
    </ligand>
</feature>
<reference evidence="16" key="1">
    <citation type="journal article" date="2019" name="Int. J. Syst. Evol. Microbiol.">
        <title>The Global Catalogue of Microorganisms (GCM) 10K type strain sequencing project: providing services to taxonomists for standard genome sequencing and annotation.</title>
        <authorList>
            <consortium name="The Broad Institute Genomics Platform"/>
            <consortium name="The Broad Institute Genome Sequencing Center for Infectious Disease"/>
            <person name="Wu L."/>
            <person name="Ma J."/>
        </authorList>
    </citation>
    <scope>NUCLEOTIDE SEQUENCE [LARGE SCALE GENOMIC DNA]</scope>
    <source>
        <strain evidence="16">JCM 14307</strain>
    </source>
</reference>
<evidence type="ECO:0000256" key="4">
    <source>
        <dbReference type="ARBA" id="ARBA00012965"/>
    </source>
</evidence>
<dbReference type="PANTHER" id="PTHR21256:SF2">
    <property type="entry name" value="HISTIDINE BIOSYNTHESIS TRIFUNCTIONAL PROTEIN"/>
    <property type="match status" value="1"/>
</dbReference>
<dbReference type="EMBL" id="BAAANF010000009">
    <property type="protein sequence ID" value="GAA1683611.1"/>
    <property type="molecule type" value="Genomic_DNA"/>
</dbReference>
<feature type="binding site" evidence="12">
    <location>
        <position position="135"/>
    </location>
    <ligand>
        <name>NAD(+)</name>
        <dbReference type="ChEBI" id="CHEBI:57540"/>
    </ligand>
</feature>
<evidence type="ECO:0000256" key="3">
    <source>
        <dbReference type="ARBA" id="ARBA00010178"/>
    </source>
</evidence>
<feature type="binding site" evidence="12">
    <location>
        <position position="370"/>
    </location>
    <ligand>
        <name>substrate</name>
    </ligand>
</feature>
<dbReference type="Proteomes" id="UP001500280">
    <property type="component" value="Unassembled WGS sequence"/>
</dbReference>
<dbReference type="PRINTS" id="PR00083">
    <property type="entry name" value="HOLDHDRGNASE"/>
</dbReference>
<dbReference type="PROSITE" id="PS00611">
    <property type="entry name" value="HISOL_DEHYDROGENASE"/>
    <property type="match status" value="1"/>
</dbReference>
<keyword evidence="9 12" id="KW-0520">NAD</keyword>
<feature type="binding site" evidence="12">
    <location>
        <position position="245"/>
    </location>
    <ligand>
        <name>substrate</name>
    </ligand>
</feature>
<evidence type="ECO:0000256" key="13">
    <source>
        <dbReference type="PIRNR" id="PIRNR000099"/>
    </source>
</evidence>
<dbReference type="InterPro" id="IPR001692">
    <property type="entry name" value="Histidinol_DH_CS"/>
</dbReference>
<dbReference type="InterPro" id="IPR016161">
    <property type="entry name" value="Ald_DH/histidinol_DH"/>
</dbReference>
<evidence type="ECO:0000256" key="5">
    <source>
        <dbReference type="ARBA" id="ARBA00016531"/>
    </source>
</evidence>
<comment type="pathway">
    <text evidence="2 12">Amino-acid biosynthesis; L-histidine biosynthesis; L-histidine from 5-phospho-alpha-D-ribose 1-diphosphate: step 9/9.</text>
</comment>
<dbReference type="CDD" id="cd06572">
    <property type="entry name" value="Histidinol_dh"/>
    <property type="match status" value="1"/>
</dbReference>
<evidence type="ECO:0000256" key="14">
    <source>
        <dbReference type="RuleBase" id="RU004175"/>
    </source>
</evidence>
<gene>
    <name evidence="15" type="primary">hisD_1</name>
    <name evidence="12" type="synonym">hisD</name>
    <name evidence="15" type="ORF">GCM10009745_30030</name>
</gene>
<keyword evidence="7 12" id="KW-0862">Zinc</keyword>
<evidence type="ECO:0000256" key="8">
    <source>
        <dbReference type="ARBA" id="ARBA00023002"/>
    </source>
</evidence>
<dbReference type="InterPro" id="IPR012131">
    <property type="entry name" value="Hstdl_DH"/>
</dbReference>
<feature type="binding site" evidence="12">
    <location>
        <position position="199"/>
    </location>
    <ligand>
        <name>NAD(+)</name>
        <dbReference type="ChEBI" id="CHEBI:57540"/>
    </ligand>
</feature>
<feature type="binding site" evidence="12">
    <location>
        <position position="270"/>
    </location>
    <ligand>
        <name>substrate</name>
    </ligand>
</feature>
<protein>
    <recommendedName>
        <fullName evidence="5 12">Histidinol dehydrogenase</fullName>
        <shortName evidence="12">HDH</shortName>
        <ecNumber evidence="4 12">1.1.1.23</ecNumber>
    </recommendedName>
</protein>
<feature type="binding site" evidence="12">
    <location>
        <position position="429"/>
    </location>
    <ligand>
        <name>Zn(2+)</name>
        <dbReference type="ChEBI" id="CHEBI:29105"/>
    </ligand>
</feature>
<evidence type="ECO:0000313" key="16">
    <source>
        <dbReference type="Proteomes" id="UP001500280"/>
    </source>
</evidence>
<evidence type="ECO:0000313" key="15">
    <source>
        <dbReference type="EMBL" id="GAA1683611.1"/>
    </source>
</evidence>
<keyword evidence="16" id="KW-1185">Reference proteome</keyword>
<evidence type="ECO:0000256" key="1">
    <source>
        <dbReference type="ARBA" id="ARBA00003850"/>
    </source>
</evidence>
<keyword evidence="12" id="KW-0028">Amino-acid biosynthesis</keyword>
<dbReference type="PIRSF" id="PIRSF000099">
    <property type="entry name" value="Histidinol_dh"/>
    <property type="match status" value="1"/>
</dbReference>
<accession>A0ABP4T8M7</accession>
<keyword evidence="8 12" id="KW-0560">Oxidoreductase</keyword>
<dbReference type="SUPFAM" id="SSF53720">
    <property type="entry name" value="ALDH-like"/>
    <property type="match status" value="1"/>
</dbReference>
<feature type="binding site" evidence="12">
    <location>
        <position position="267"/>
    </location>
    <ligand>
        <name>Zn(2+)</name>
        <dbReference type="ChEBI" id="CHEBI:29105"/>
    </ligand>
</feature>
<comment type="similarity">
    <text evidence="3 12 13 14">Belongs to the histidinol dehydrogenase family.</text>
</comment>
<feature type="active site" description="Proton acceptor" evidence="12">
    <location>
        <position position="336"/>
    </location>
</feature>
<dbReference type="RefSeq" id="WP_344150951.1">
    <property type="nucleotide sequence ID" value="NZ_BAAANF010000009.1"/>
</dbReference>
<organism evidence="15 16">
    <name type="scientific">Kribbella yunnanensis</name>
    <dbReference type="NCBI Taxonomy" id="190194"/>
    <lineage>
        <taxon>Bacteria</taxon>
        <taxon>Bacillati</taxon>
        <taxon>Actinomycetota</taxon>
        <taxon>Actinomycetes</taxon>
        <taxon>Propionibacteriales</taxon>
        <taxon>Kribbellaceae</taxon>
        <taxon>Kribbella</taxon>
    </lineage>
</organism>
<feature type="binding site" evidence="12">
    <location>
        <position position="337"/>
    </location>
    <ligand>
        <name>substrate</name>
    </ligand>
</feature>
<evidence type="ECO:0000256" key="9">
    <source>
        <dbReference type="ARBA" id="ARBA00023027"/>
    </source>
</evidence>
<sequence length="439" mass="46105">MIRRVDLRGRVAAGEVSDLQAEVNALVPRAVFDVEKALDVVRPICLDVRHRGLAAIQEYGEKFDHVHVDDVRVPEAALKSALEELDPTVRAAFEESIRRVREVSEDEKTADIASEPAPGGRVTQRFVPVQRVGLYVPGGRAPLASSVVMNVVPAQVAGVPSLAVASPPQKEFGGLPHPTVLAVCAMLGISEVYAMGGAQAIAGFAYGFEGCRKVNLVTGPGNIYVVAAKRFLQSEVGIDSEAGPTEIAILADDSANAEHVAADLISQAEHDPMAASVLVTPSETLAAAVEKALPIQVAKTKHQDRVTEALDGQQSAVVLVDDLQQGTEVVDAYAAEHLEIQTVDAEERAARITNAGAIFVGGWSPVSLGDYCAGSNHVLPTAGCACHSSGLSVRSFLKAVHVINYSRDALEEVAGHVVALANAEDLPAHGAAVSVRFPG</sequence>
<feature type="active site" description="Proton acceptor" evidence="12">
    <location>
        <position position="337"/>
    </location>
</feature>
<feature type="binding site" evidence="12">
    <location>
        <position position="270"/>
    </location>
    <ligand>
        <name>Zn(2+)</name>
        <dbReference type="ChEBI" id="CHEBI:29105"/>
    </ligand>
</feature>
<evidence type="ECO:0000256" key="7">
    <source>
        <dbReference type="ARBA" id="ARBA00022833"/>
    </source>
</evidence>
<proteinExistence type="inferred from homology"/>
<comment type="catalytic activity">
    <reaction evidence="11 12">
        <text>L-histidinol + 2 NAD(+) + H2O = L-histidine + 2 NADH + 3 H(+)</text>
        <dbReference type="Rhea" id="RHEA:20641"/>
        <dbReference type="ChEBI" id="CHEBI:15377"/>
        <dbReference type="ChEBI" id="CHEBI:15378"/>
        <dbReference type="ChEBI" id="CHEBI:57540"/>
        <dbReference type="ChEBI" id="CHEBI:57595"/>
        <dbReference type="ChEBI" id="CHEBI:57699"/>
        <dbReference type="ChEBI" id="CHEBI:57945"/>
        <dbReference type="EC" id="1.1.1.23"/>
    </reaction>
</comment>
<feature type="binding site" evidence="12">
    <location>
        <position position="370"/>
    </location>
    <ligand>
        <name>Zn(2+)</name>
        <dbReference type="ChEBI" id="CHEBI:29105"/>
    </ligand>
</feature>
<dbReference type="Gene3D" id="3.40.50.1980">
    <property type="entry name" value="Nitrogenase molybdenum iron protein domain"/>
    <property type="match status" value="2"/>
</dbReference>
<evidence type="ECO:0000256" key="6">
    <source>
        <dbReference type="ARBA" id="ARBA00022723"/>
    </source>
</evidence>
<dbReference type="Pfam" id="PF00815">
    <property type="entry name" value="Histidinol_dh"/>
    <property type="match status" value="1"/>
</dbReference>
<dbReference type="EC" id="1.1.1.23" evidence="4 12"/>
<dbReference type="NCBIfam" id="TIGR00069">
    <property type="entry name" value="hisD"/>
    <property type="match status" value="1"/>
</dbReference>
<keyword evidence="6 12" id="KW-0479">Metal-binding</keyword>
<evidence type="ECO:0000256" key="2">
    <source>
        <dbReference type="ARBA" id="ARBA00004940"/>
    </source>
</evidence>
<evidence type="ECO:0000256" key="11">
    <source>
        <dbReference type="ARBA" id="ARBA00049489"/>
    </source>
</evidence>
<keyword evidence="10 12" id="KW-0368">Histidine biosynthesis</keyword>
<feature type="binding site" evidence="12">
    <location>
        <position position="222"/>
    </location>
    <ligand>
        <name>NAD(+)</name>
        <dbReference type="ChEBI" id="CHEBI:57540"/>
    </ligand>
</feature>
<dbReference type="PANTHER" id="PTHR21256">
    <property type="entry name" value="HISTIDINOL DEHYDROGENASE HDH"/>
    <property type="match status" value="1"/>
</dbReference>
<comment type="cofactor">
    <cofactor evidence="12">
        <name>Zn(2+)</name>
        <dbReference type="ChEBI" id="CHEBI:29105"/>
    </cofactor>
    <text evidence="12">Binds 1 zinc ion per subunit.</text>
</comment>
<feature type="binding site" evidence="12">
    <location>
        <position position="267"/>
    </location>
    <ligand>
        <name>substrate</name>
    </ligand>
</feature>